<dbReference type="Pfam" id="PF13426">
    <property type="entry name" value="PAS_9"/>
    <property type="match status" value="1"/>
</dbReference>
<dbReference type="GO" id="GO:0000160">
    <property type="term" value="P:phosphorelay signal transduction system"/>
    <property type="evidence" value="ECO:0007669"/>
    <property type="project" value="UniProtKB-KW"/>
</dbReference>
<reference evidence="14 15" key="1">
    <citation type="submission" date="2017-05" db="EMBL/GenBank/DDBJ databases">
        <authorList>
            <person name="Song R."/>
            <person name="Chenine A.L."/>
            <person name="Ruprecht R.M."/>
        </authorList>
    </citation>
    <scope>NUCLEOTIDE SEQUENCE [LARGE SCALE GENOMIC DNA]</scope>
    <source>
        <strain evidence="14 15">CECT 7927</strain>
    </source>
</reference>
<feature type="domain" description="PAS" evidence="10">
    <location>
        <begin position="368"/>
        <end position="412"/>
    </location>
</feature>
<keyword evidence="7" id="KW-0902">Two-component regulatory system</keyword>
<dbReference type="PROSITE" id="PS50894">
    <property type="entry name" value="HPT"/>
    <property type="match status" value="1"/>
</dbReference>
<accession>A0A1Y6IZ59</accession>
<dbReference type="GO" id="GO:0004672">
    <property type="term" value="F:protein kinase activity"/>
    <property type="evidence" value="ECO:0007669"/>
    <property type="project" value="UniProtKB-ARBA"/>
</dbReference>
<dbReference type="InterPro" id="IPR000700">
    <property type="entry name" value="PAS-assoc_C"/>
</dbReference>
<evidence type="ECO:0000313" key="13">
    <source>
        <dbReference type="EMBL" id="MDW6005300.1"/>
    </source>
</evidence>
<keyword evidence="16" id="KW-1185">Reference proteome</keyword>
<evidence type="ECO:0000256" key="1">
    <source>
        <dbReference type="ARBA" id="ARBA00004533"/>
    </source>
</evidence>
<dbReference type="CDD" id="cd00130">
    <property type="entry name" value="PAS"/>
    <property type="match status" value="1"/>
</dbReference>
<dbReference type="CDD" id="cd18773">
    <property type="entry name" value="PDC1_HK_sensor"/>
    <property type="match status" value="1"/>
</dbReference>
<dbReference type="OrthoDB" id="9810730at2"/>
<keyword evidence="2 8" id="KW-0597">Phosphoprotein</keyword>
<dbReference type="GO" id="GO:0005886">
    <property type="term" value="C:plasma membrane"/>
    <property type="evidence" value="ECO:0007669"/>
    <property type="project" value="UniProtKB-SubCell"/>
</dbReference>
<dbReference type="GO" id="GO:0005524">
    <property type="term" value="F:ATP binding"/>
    <property type="evidence" value="ECO:0007669"/>
    <property type="project" value="UniProtKB-KW"/>
</dbReference>
<sequence length="741" mass="83724">MLKLAQYWRVVSFFSLLVVAGISVIFLLSRYQHTQVVANVEDASHGDLKAGVRVAERIISDVSGEQQRLVRFLYGTPPVSGLVRASEHGGTDPLDGTEFPQWQQRLQTIFISMMQQYNFVTRMRVILADGQEIITVTKKGGQVQLATAEDSMNQSNQDYFREISQLAQGDMYFSEIGLSREAGHIRLPYQPVIRVGMPIYHADEQHQYGQLVVDFDAQQLVQSVTSALRKRLIPILTTESGSFIYHADQIRQFGRELHSSHSWEHDYQKDSPLGDIYPDVYWYTDTQTGDRYLVTSESVPLGIPSHQFRIHSSRIVIHMLLSEQFHHAELLERDNFSRATIAGATISVLVLIAIAAFTFRIRMRLGYLEEQNRAIISGSVDAVIGLDMAGRFSIWNEAAEKLFGYPASKVLGTKASQLTLFEDFDYLQFWLRMKADLQPMTEELQAVTKTGMLIPVSVSFSPIVMDKGYAVGIACMVRDIGQYKAYQAELLKLIQGLEERVTERSRVLTQEYKQEVEALKQQQKTVTYLGNEMKLRLDDVQETLGLCHQEASTPRQQRLLDKLGQYSQTLTQFVHDLLCLSASEASEPEEILMESSASKIQVGSNGTTENIPQQDSGEPPELICWNRSGALSRMMNNEALLEQITQMYLESAQEKQELLQHYVHKHDQEAVRRQSHAMKGLAADIGAEIVAEYLGEIEQGALNTDHADLLALYERFSDAYKQLLSEMTGYVHGQTADHSSS</sequence>
<reference evidence="13 16" key="2">
    <citation type="submission" date="2023-11" db="EMBL/GenBank/DDBJ databases">
        <title>Plant-associative lifestyle of Vibrio porteresiae and its evolutionary dynamics.</title>
        <authorList>
            <person name="Rameshkumar N."/>
            <person name="Kirti K."/>
        </authorList>
    </citation>
    <scope>NUCLEOTIDE SEQUENCE [LARGE SCALE GENOMIC DNA]</scope>
    <source>
        <strain evidence="13 16">MSSRF38</strain>
    </source>
</reference>
<evidence type="ECO:0000259" key="12">
    <source>
        <dbReference type="PROSITE" id="PS50894"/>
    </source>
</evidence>
<keyword evidence="3" id="KW-0808">Transferase</keyword>
<dbReference type="Gene3D" id="1.20.120.160">
    <property type="entry name" value="HPT domain"/>
    <property type="match status" value="1"/>
</dbReference>
<dbReference type="NCBIfam" id="TIGR00229">
    <property type="entry name" value="sensory_box"/>
    <property type="match status" value="1"/>
</dbReference>
<dbReference type="EMBL" id="JAWRCO010000002">
    <property type="protein sequence ID" value="MDW6005300.1"/>
    <property type="molecule type" value="Genomic_DNA"/>
</dbReference>
<dbReference type="PROSITE" id="PS50113">
    <property type="entry name" value="PAC"/>
    <property type="match status" value="1"/>
</dbReference>
<evidence type="ECO:0000256" key="2">
    <source>
        <dbReference type="ARBA" id="ARBA00022553"/>
    </source>
</evidence>
<protein>
    <submittedName>
        <fullName evidence="13">PAS domain S-box protein</fullName>
    </submittedName>
    <submittedName>
        <fullName evidence="14">Sensory histidine kinase AtoS</fullName>
    </submittedName>
</protein>
<feature type="transmembrane region" description="Helical" evidence="9">
    <location>
        <begin position="7"/>
        <end position="28"/>
    </location>
</feature>
<dbReference type="SUPFAM" id="SSF103190">
    <property type="entry name" value="Sensory domain-like"/>
    <property type="match status" value="1"/>
</dbReference>
<evidence type="ECO:0000256" key="5">
    <source>
        <dbReference type="ARBA" id="ARBA00022777"/>
    </source>
</evidence>
<comment type="subcellular location">
    <subcellularLocation>
        <location evidence="1">Cell inner membrane</location>
    </subcellularLocation>
</comment>
<dbReference type="InterPro" id="IPR035965">
    <property type="entry name" value="PAS-like_dom_sf"/>
</dbReference>
<dbReference type="InterPro" id="IPR029151">
    <property type="entry name" value="Sensor-like_sf"/>
</dbReference>
<dbReference type="Proteomes" id="UP001283366">
    <property type="component" value="Unassembled WGS sequence"/>
</dbReference>
<keyword evidence="9" id="KW-0472">Membrane</keyword>
<dbReference type="Pfam" id="PF01627">
    <property type="entry name" value="Hpt"/>
    <property type="match status" value="1"/>
</dbReference>
<dbReference type="InterPro" id="IPR000014">
    <property type="entry name" value="PAS"/>
</dbReference>
<feature type="transmembrane region" description="Helical" evidence="9">
    <location>
        <begin position="339"/>
        <end position="359"/>
    </location>
</feature>
<evidence type="ECO:0000313" key="15">
    <source>
        <dbReference type="Proteomes" id="UP000196125"/>
    </source>
</evidence>
<dbReference type="SMART" id="SM00091">
    <property type="entry name" value="PAS"/>
    <property type="match status" value="1"/>
</dbReference>
<dbReference type="Proteomes" id="UP000196125">
    <property type="component" value="Unassembled WGS sequence"/>
</dbReference>
<dbReference type="SUPFAM" id="SSF55785">
    <property type="entry name" value="PYP-like sensor domain (PAS domain)"/>
    <property type="match status" value="1"/>
</dbReference>
<keyword evidence="6" id="KW-0067">ATP-binding</keyword>
<evidence type="ECO:0000256" key="7">
    <source>
        <dbReference type="ARBA" id="ARBA00023012"/>
    </source>
</evidence>
<evidence type="ECO:0000256" key="9">
    <source>
        <dbReference type="SAM" id="Phobius"/>
    </source>
</evidence>
<dbReference type="InterPro" id="IPR036641">
    <property type="entry name" value="HPT_dom_sf"/>
</dbReference>
<evidence type="ECO:0000256" key="3">
    <source>
        <dbReference type="ARBA" id="ARBA00022679"/>
    </source>
</evidence>
<proteinExistence type="predicted"/>
<keyword evidence="9" id="KW-0812">Transmembrane</keyword>
<keyword evidence="9" id="KW-1133">Transmembrane helix</keyword>
<feature type="domain" description="PAC" evidence="11">
    <location>
        <begin position="440"/>
        <end position="492"/>
    </location>
</feature>
<keyword evidence="4" id="KW-0547">Nucleotide-binding</keyword>
<dbReference type="EMBL" id="FXXI01000014">
    <property type="protein sequence ID" value="SMS02926.1"/>
    <property type="molecule type" value="Genomic_DNA"/>
</dbReference>
<dbReference type="RefSeq" id="WP_087482921.1">
    <property type="nucleotide sequence ID" value="NZ_AP024884.1"/>
</dbReference>
<dbReference type="Pfam" id="PF21623">
    <property type="entry name" value="HK_sensor_dom_bact"/>
    <property type="match status" value="1"/>
</dbReference>
<dbReference type="InterPro" id="IPR048760">
    <property type="entry name" value="VP0354-like_sensor_dom"/>
</dbReference>
<gene>
    <name evidence="13" type="ORF">SBX37_20750</name>
    <name evidence="14" type="ORF">VIM7927_04288</name>
</gene>
<evidence type="ECO:0000256" key="8">
    <source>
        <dbReference type="PROSITE-ProRule" id="PRU00110"/>
    </source>
</evidence>
<feature type="domain" description="HPt" evidence="12">
    <location>
        <begin position="637"/>
        <end position="727"/>
    </location>
</feature>
<evidence type="ECO:0000259" key="11">
    <source>
        <dbReference type="PROSITE" id="PS50113"/>
    </source>
</evidence>
<keyword evidence="5 14" id="KW-0418">Kinase</keyword>
<evidence type="ECO:0000259" key="10">
    <source>
        <dbReference type="PROSITE" id="PS50112"/>
    </source>
</evidence>
<dbReference type="AlphaFoldDB" id="A0A1Y6IZ59"/>
<organism evidence="14 15">
    <name type="scientific">Vibrio mangrovi</name>
    <dbReference type="NCBI Taxonomy" id="474394"/>
    <lineage>
        <taxon>Bacteria</taxon>
        <taxon>Pseudomonadati</taxon>
        <taxon>Pseudomonadota</taxon>
        <taxon>Gammaproteobacteria</taxon>
        <taxon>Vibrionales</taxon>
        <taxon>Vibrionaceae</taxon>
        <taxon>Vibrio</taxon>
    </lineage>
</organism>
<dbReference type="InterPro" id="IPR008207">
    <property type="entry name" value="Sig_transdc_His_kin_Hpt_dom"/>
</dbReference>
<dbReference type="PROSITE" id="PS50112">
    <property type="entry name" value="PAS"/>
    <property type="match status" value="1"/>
</dbReference>
<name>A0A1Y6IZ59_9VIBR</name>
<feature type="modified residue" description="Phosphohistidine" evidence="8">
    <location>
        <position position="676"/>
    </location>
</feature>
<dbReference type="Gene3D" id="3.30.450.20">
    <property type="entry name" value="PAS domain"/>
    <property type="match status" value="2"/>
</dbReference>
<evidence type="ECO:0000256" key="6">
    <source>
        <dbReference type="ARBA" id="ARBA00022840"/>
    </source>
</evidence>
<dbReference type="SUPFAM" id="SSF47226">
    <property type="entry name" value="Histidine-containing phosphotransfer domain, HPT domain"/>
    <property type="match status" value="1"/>
</dbReference>
<evidence type="ECO:0000313" key="14">
    <source>
        <dbReference type="EMBL" id="SMS02926.1"/>
    </source>
</evidence>
<evidence type="ECO:0000313" key="16">
    <source>
        <dbReference type="Proteomes" id="UP001283366"/>
    </source>
</evidence>
<evidence type="ECO:0000256" key="4">
    <source>
        <dbReference type="ARBA" id="ARBA00022741"/>
    </source>
</evidence>